<evidence type="ECO:0000256" key="3">
    <source>
        <dbReference type="SAM" id="MobiDB-lite"/>
    </source>
</evidence>
<evidence type="ECO:0000313" key="5">
    <source>
        <dbReference type="Proteomes" id="UP000585474"/>
    </source>
</evidence>
<evidence type="ECO:0000256" key="2">
    <source>
        <dbReference type="PROSITE-ProRule" id="PRU00708"/>
    </source>
</evidence>
<gene>
    <name evidence="4" type="ORF">Acr_17g0006480</name>
</gene>
<comment type="caution">
    <text evidence="4">The sequence shown here is derived from an EMBL/GenBank/DDBJ whole genome shotgun (WGS) entry which is preliminary data.</text>
</comment>
<evidence type="ECO:0000313" key="4">
    <source>
        <dbReference type="EMBL" id="GFZ05076.1"/>
    </source>
</evidence>
<name>A0A7J0G2R4_9ERIC</name>
<feature type="repeat" description="PPR" evidence="2">
    <location>
        <begin position="114"/>
        <end position="144"/>
    </location>
</feature>
<dbReference type="PANTHER" id="PTHR47926">
    <property type="entry name" value="PENTATRICOPEPTIDE REPEAT-CONTAINING PROTEIN"/>
    <property type="match status" value="1"/>
</dbReference>
<organism evidence="4 5">
    <name type="scientific">Actinidia rufa</name>
    <dbReference type="NCBI Taxonomy" id="165716"/>
    <lineage>
        <taxon>Eukaryota</taxon>
        <taxon>Viridiplantae</taxon>
        <taxon>Streptophyta</taxon>
        <taxon>Embryophyta</taxon>
        <taxon>Tracheophyta</taxon>
        <taxon>Spermatophyta</taxon>
        <taxon>Magnoliopsida</taxon>
        <taxon>eudicotyledons</taxon>
        <taxon>Gunneridae</taxon>
        <taxon>Pentapetalae</taxon>
        <taxon>asterids</taxon>
        <taxon>Ericales</taxon>
        <taxon>Actinidiaceae</taxon>
        <taxon>Actinidia</taxon>
    </lineage>
</organism>
<dbReference type="PROSITE" id="PS51375">
    <property type="entry name" value="PPR"/>
    <property type="match status" value="1"/>
</dbReference>
<feature type="region of interest" description="Disordered" evidence="3">
    <location>
        <begin position="1"/>
        <end position="23"/>
    </location>
</feature>
<evidence type="ECO:0000256" key="1">
    <source>
        <dbReference type="ARBA" id="ARBA00022737"/>
    </source>
</evidence>
<accession>A0A7J0G2R4</accession>
<dbReference type="InterPro" id="IPR002885">
    <property type="entry name" value="PPR_rpt"/>
</dbReference>
<proteinExistence type="predicted"/>
<dbReference type="GO" id="GO:0003723">
    <property type="term" value="F:RNA binding"/>
    <property type="evidence" value="ECO:0007669"/>
    <property type="project" value="InterPro"/>
</dbReference>
<dbReference type="InterPro" id="IPR046960">
    <property type="entry name" value="PPR_At4g14850-like_plant"/>
</dbReference>
<dbReference type="Pfam" id="PF01535">
    <property type="entry name" value="PPR"/>
    <property type="match status" value="3"/>
</dbReference>
<protein>
    <submittedName>
        <fullName evidence="4">Tetratricopeptide repeat (TPR)-like superfamily protein</fullName>
    </submittedName>
</protein>
<dbReference type="GO" id="GO:0009451">
    <property type="term" value="P:RNA modification"/>
    <property type="evidence" value="ECO:0007669"/>
    <property type="project" value="InterPro"/>
</dbReference>
<feature type="compositionally biased region" description="Low complexity" evidence="3">
    <location>
        <begin position="1"/>
        <end position="18"/>
    </location>
</feature>
<dbReference type="EMBL" id="BJWL01000017">
    <property type="protein sequence ID" value="GFZ05076.1"/>
    <property type="molecule type" value="Genomic_DNA"/>
</dbReference>
<dbReference type="InterPro" id="IPR011990">
    <property type="entry name" value="TPR-like_helical_dom_sf"/>
</dbReference>
<keyword evidence="5" id="KW-1185">Reference proteome</keyword>
<reference evidence="4 5" key="1">
    <citation type="submission" date="2019-07" db="EMBL/GenBank/DDBJ databases">
        <title>De Novo Assembly of kiwifruit Actinidia rufa.</title>
        <authorList>
            <person name="Sugita-Konishi S."/>
            <person name="Sato K."/>
            <person name="Mori E."/>
            <person name="Abe Y."/>
            <person name="Kisaki G."/>
            <person name="Hamano K."/>
            <person name="Suezawa K."/>
            <person name="Otani M."/>
            <person name="Fukuda T."/>
            <person name="Manabe T."/>
            <person name="Gomi K."/>
            <person name="Tabuchi M."/>
            <person name="Akimitsu K."/>
            <person name="Kataoka I."/>
        </authorList>
    </citation>
    <scope>NUCLEOTIDE SEQUENCE [LARGE SCALE GENOMIC DNA]</scope>
    <source>
        <strain evidence="5">cv. Fuchu</strain>
    </source>
</reference>
<keyword evidence="1" id="KW-0677">Repeat</keyword>
<dbReference type="Proteomes" id="UP000585474">
    <property type="component" value="Unassembled WGS sequence"/>
</dbReference>
<dbReference type="AlphaFoldDB" id="A0A7J0G2R4"/>
<sequence length="144" mass="15763">MGQTGVPRPWSRGPPRGGEMTAVPSCRNPALRKQNVFYWSDIIVLYCKTGFIENALLGLCETQENGILGNNFVVPNVLKACGALQLIGFGKEVHGKCGVLGDARKVFDKMLERNAVAWNSMTVSYVQNGMSEEALEVANRLMSQ</sequence>
<dbReference type="OrthoDB" id="881013at2759"/>
<dbReference type="Gene3D" id="1.25.40.10">
    <property type="entry name" value="Tetratricopeptide repeat domain"/>
    <property type="match status" value="1"/>
</dbReference>